<protein>
    <submittedName>
        <fullName evidence="1">Uncharacterized protein</fullName>
    </submittedName>
</protein>
<evidence type="ECO:0000313" key="1">
    <source>
        <dbReference type="EMBL" id="ATY62369.1"/>
    </source>
</evidence>
<evidence type="ECO:0000313" key="2">
    <source>
        <dbReference type="Proteomes" id="UP000323067"/>
    </source>
</evidence>
<dbReference type="Proteomes" id="UP000323067">
    <property type="component" value="Chromosome vii"/>
</dbReference>
<sequence length="89" mass="10461">MALSPRDAIHIDHLDRYDSFMEQLDLDVFLDIYMDKSIITIDVYRYPTNTMVRSEQFTPSAVAQEYFDQEKKIADEMFGVDGPKRTMET</sequence>
<proteinExistence type="predicted"/>
<dbReference type="VEuPathDB" id="FungiDB:A9K55_007106"/>
<dbReference type="VEuPathDB" id="FungiDB:CCM_07916"/>
<dbReference type="OrthoDB" id="3928438at2759"/>
<gene>
    <name evidence="1" type="ORF">A9K55_007106</name>
</gene>
<reference evidence="1 2" key="1">
    <citation type="journal article" date="2017" name="BMC Genomics">
        <title>Chromosome level assembly and secondary metabolite potential of the parasitic fungus Cordyceps militaris.</title>
        <authorList>
            <person name="Kramer G.J."/>
            <person name="Nodwell J.R."/>
        </authorList>
    </citation>
    <scope>NUCLEOTIDE SEQUENCE [LARGE SCALE GENOMIC DNA]</scope>
    <source>
        <strain evidence="1 2">ATCC 34164</strain>
    </source>
</reference>
<organism evidence="1 2">
    <name type="scientific">Cordyceps militaris</name>
    <name type="common">Caterpillar fungus</name>
    <name type="synonym">Clavaria militaris</name>
    <dbReference type="NCBI Taxonomy" id="73501"/>
    <lineage>
        <taxon>Eukaryota</taxon>
        <taxon>Fungi</taxon>
        <taxon>Dikarya</taxon>
        <taxon>Ascomycota</taxon>
        <taxon>Pezizomycotina</taxon>
        <taxon>Sordariomycetes</taxon>
        <taxon>Hypocreomycetidae</taxon>
        <taxon>Hypocreales</taxon>
        <taxon>Cordycipitaceae</taxon>
        <taxon>Cordyceps</taxon>
    </lineage>
</organism>
<dbReference type="AlphaFoldDB" id="A0A2H4SGZ3"/>
<name>A0A2H4SGZ3_CORMI</name>
<accession>A0A2H4SGZ3</accession>
<dbReference type="EMBL" id="CP023324">
    <property type="protein sequence ID" value="ATY62369.1"/>
    <property type="molecule type" value="Genomic_DNA"/>
</dbReference>